<feature type="region of interest" description="Disordered" evidence="1">
    <location>
        <begin position="58"/>
        <end position="131"/>
    </location>
</feature>
<dbReference type="AlphaFoldDB" id="A0A1M5AGX3"/>
<dbReference type="EMBL" id="FQVC01000006">
    <property type="protein sequence ID" value="SHF29531.1"/>
    <property type="molecule type" value="Genomic_DNA"/>
</dbReference>
<accession>A0A1M5AGX3</accession>
<evidence type="ECO:0000313" key="3">
    <source>
        <dbReference type="Proteomes" id="UP000184533"/>
    </source>
</evidence>
<reference evidence="2 3" key="1">
    <citation type="submission" date="2016-11" db="EMBL/GenBank/DDBJ databases">
        <authorList>
            <person name="Jaros S."/>
            <person name="Januszkiewicz K."/>
            <person name="Wedrychowicz H."/>
        </authorList>
    </citation>
    <scope>NUCLEOTIDE SEQUENCE [LARGE SCALE GENOMIC DNA]</scope>
    <source>
        <strain evidence="2 3">DSM 17137</strain>
    </source>
</reference>
<evidence type="ECO:0000313" key="2">
    <source>
        <dbReference type="EMBL" id="SHF29531.1"/>
    </source>
</evidence>
<name>A0A1M5AGX3_9HYPH</name>
<proteinExistence type="predicted"/>
<organism evidence="2 3">
    <name type="scientific">Devosia limi DSM 17137</name>
    <dbReference type="NCBI Taxonomy" id="1121477"/>
    <lineage>
        <taxon>Bacteria</taxon>
        <taxon>Pseudomonadati</taxon>
        <taxon>Pseudomonadota</taxon>
        <taxon>Alphaproteobacteria</taxon>
        <taxon>Hyphomicrobiales</taxon>
        <taxon>Devosiaceae</taxon>
        <taxon>Devosia</taxon>
    </lineage>
</organism>
<feature type="region of interest" description="Disordered" evidence="1">
    <location>
        <begin position="1"/>
        <end position="44"/>
    </location>
</feature>
<protein>
    <submittedName>
        <fullName evidence="2">Uncharacterized protein</fullName>
    </submittedName>
</protein>
<dbReference type="Proteomes" id="UP000184533">
    <property type="component" value="Unassembled WGS sequence"/>
</dbReference>
<gene>
    <name evidence="2" type="ORF">SAMN02745223_02248</name>
</gene>
<evidence type="ECO:0000256" key="1">
    <source>
        <dbReference type="SAM" id="MobiDB-lite"/>
    </source>
</evidence>
<sequence>MTEGAGMEGWGDWRVGTKEKRTPQHPHPQPLPSRGRGAHAQRTQRLWRAQNSHLCQPFEHSSHGLPRSNRSTGTICPFGSLGSPARGREMTEGAGMEGWGDWRVGTKEKRTPQHPHPQPLPSRGRGAHAQRMQRLWGSVAQCIRRRSVTPAEAGGRFGDWQRKLDPGFRRDDVVGGVMWCQVRRQARA</sequence>